<keyword evidence="3 6" id="KW-0812">Transmembrane</keyword>
<keyword evidence="4 6" id="KW-1133">Transmembrane helix</keyword>
<dbReference type="GO" id="GO:0015171">
    <property type="term" value="F:amino acid transmembrane transporter activity"/>
    <property type="evidence" value="ECO:0007669"/>
    <property type="project" value="TreeGrafter"/>
</dbReference>
<feature type="transmembrane region" description="Helical" evidence="6">
    <location>
        <begin position="76"/>
        <end position="93"/>
    </location>
</feature>
<dbReference type="PANTHER" id="PTHR30086">
    <property type="entry name" value="ARGININE EXPORTER PROTEIN ARGO"/>
    <property type="match status" value="1"/>
</dbReference>
<dbReference type="InterPro" id="IPR001123">
    <property type="entry name" value="LeuE-type"/>
</dbReference>
<name>A0A2B9PIU7_BACCE</name>
<evidence type="ECO:0000313" key="7">
    <source>
        <dbReference type="EMBL" id="PGO22578.1"/>
    </source>
</evidence>
<dbReference type="PANTHER" id="PTHR30086:SF20">
    <property type="entry name" value="ARGININE EXPORTER PROTEIN ARGO-RELATED"/>
    <property type="match status" value="1"/>
</dbReference>
<dbReference type="EMBL" id="NUIL01000052">
    <property type="protein sequence ID" value="PGO22578.1"/>
    <property type="molecule type" value="Genomic_DNA"/>
</dbReference>
<keyword evidence="5 6" id="KW-0472">Membrane</keyword>
<feature type="transmembrane region" description="Helical" evidence="6">
    <location>
        <begin position="42"/>
        <end position="64"/>
    </location>
</feature>
<feature type="transmembrane region" description="Helical" evidence="6">
    <location>
        <begin position="148"/>
        <end position="172"/>
    </location>
</feature>
<dbReference type="PIRSF" id="PIRSF006324">
    <property type="entry name" value="LeuE"/>
    <property type="match status" value="1"/>
</dbReference>
<sequence>MMENYFLFIIMCICLIILPGPDTAMATKNTLVAGKIGGVKTIFGTCVALLIHTLAAVIGLSALIVKSALLFSIFKYVGAVYLVYIGIKALLAVKSTADLTTNEVPINNENKHTSCFRQGFLTNLLNPKVAVFFLTFLPQFLNPNHNTFIQLLVMGLTYLILTVIWFAFYIFLIDKISAFMKKPKTQRYIQGVTGLVLIGFGIKLAFERNN</sequence>
<evidence type="ECO:0000313" key="8">
    <source>
        <dbReference type="Proteomes" id="UP000223777"/>
    </source>
</evidence>
<protein>
    <submittedName>
        <fullName evidence="7">Lysine transporter LysE</fullName>
    </submittedName>
</protein>
<comment type="caution">
    <text evidence="7">The sequence shown here is derived from an EMBL/GenBank/DDBJ whole genome shotgun (WGS) entry which is preliminary data.</text>
</comment>
<dbReference type="Pfam" id="PF01810">
    <property type="entry name" value="LysE"/>
    <property type="match status" value="1"/>
</dbReference>
<evidence type="ECO:0000256" key="5">
    <source>
        <dbReference type="ARBA" id="ARBA00023136"/>
    </source>
</evidence>
<keyword evidence="2" id="KW-1003">Cell membrane</keyword>
<gene>
    <name evidence="7" type="ORF">CN984_25890</name>
</gene>
<evidence type="ECO:0000256" key="2">
    <source>
        <dbReference type="ARBA" id="ARBA00022475"/>
    </source>
</evidence>
<reference evidence="7 8" key="1">
    <citation type="submission" date="2017-09" db="EMBL/GenBank/DDBJ databases">
        <title>Large-scale bioinformatics analysis of Bacillus genomes uncovers conserved roles of natural products in bacterial physiology.</title>
        <authorList>
            <consortium name="Agbiome Team Llc"/>
            <person name="Bleich R.M."/>
            <person name="Grubbs K.J."/>
            <person name="Santa Maria K.C."/>
            <person name="Allen S.E."/>
            <person name="Farag S."/>
            <person name="Shank E.A."/>
            <person name="Bowers A."/>
        </authorList>
    </citation>
    <scope>NUCLEOTIDE SEQUENCE [LARGE SCALE GENOMIC DNA]</scope>
    <source>
        <strain evidence="7 8">AFS050027</strain>
    </source>
</reference>
<proteinExistence type="predicted"/>
<dbReference type="RefSeq" id="WP_098767233.1">
    <property type="nucleotide sequence ID" value="NZ_NUIL01000052.1"/>
</dbReference>
<feature type="transmembrane region" description="Helical" evidence="6">
    <location>
        <begin position="188"/>
        <end position="206"/>
    </location>
</feature>
<accession>A0A2B9PIU7</accession>
<dbReference type="Proteomes" id="UP000223777">
    <property type="component" value="Unassembled WGS sequence"/>
</dbReference>
<comment type="subcellular location">
    <subcellularLocation>
        <location evidence="1">Cell membrane</location>
        <topology evidence="1">Multi-pass membrane protein</topology>
    </subcellularLocation>
</comment>
<evidence type="ECO:0000256" key="4">
    <source>
        <dbReference type="ARBA" id="ARBA00022989"/>
    </source>
</evidence>
<organism evidence="7 8">
    <name type="scientific">Bacillus cereus</name>
    <dbReference type="NCBI Taxonomy" id="1396"/>
    <lineage>
        <taxon>Bacteria</taxon>
        <taxon>Bacillati</taxon>
        <taxon>Bacillota</taxon>
        <taxon>Bacilli</taxon>
        <taxon>Bacillales</taxon>
        <taxon>Bacillaceae</taxon>
        <taxon>Bacillus</taxon>
        <taxon>Bacillus cereus group</taxon>
    </lineage>
</organism>
<evidence type="ECO:0000256" key="1">
    <source>
        <dbReference type="ARBA" id="ARBA00004651"/>
    </source>
</evidence>
<evidence type="ECO:0000256" key="6">
    <source>
        <dbReference type="SAM" id="Phobius"/>
    </source>
</evidence>
<evidence type="ECO:0000256" key="3">
    <source>
        <dbReference type="ARBA" id="ARBA00022692"/>
    </source>
</evidence>
<dbReference type="GO" id="GO:0005886">
    <property type="term" value="C:plasma membrane"/>
    <property type="evidence" value="ECO:0007669"/>
    <property type="project" value="UniProtKB-SubCell"/>
</dbReference>
<dbReference type="AlphaFoldDB" id="A0A2B9PIU7"/>